<dbReference type="InterPro" id="IPR000906">
    <property type="entry name" value="ZU5_dom"/>
</dbReference>
<evidence type="ECO:0000256" key="5">
    <source>
        <dbReference type="ARBA" id="ARBA00032455"/>
    </source>
</evidence>
<feature type="domain" description="ZU5" evidence="7">
    <location>
        <begin position="544"/>
        <end position="682"/>
    </location>
</feature>
<dbReference type="OrthoDB" id="49113at2759"/>
<feature type="compositionally biased region" description="Basic and acidic residues" evidence="6">
    <location>
        <begin position="38"/>
        <end position="47"/>
    </location>
</feature>
<evidence type="ECO:0000259" key="7">
    <source>
        <dbReference type="PROSITE" id="PS51145"/>
    </source>
</evidence>
<feature type="region of interest" description="Disordered" evidence="6">
    <location>
        <begin position="1"/>
        <end position="49"/>
    </location>
</feature>
<gene>
    <name evidence="8" type="primary">NEURL4</name>
    <name evidence="8" type="ORF">BLAG_LOCUS10895</name>
</gene>
<dbReference type="InterPro" id="IPR055414">
    <property type="entry name" value="LRR_R13L4/SHOC2-like"/>
</dbReference>
<dbReference type="Pfam" id="PF00791">
    <property type="entry name" value="ZU5"/>
    <property type="match status" value="1"/>
</dbReference>
<dbReference type="Gene3D" id="2.60.220.30">
    <property type="match status" value="2"/>
</dbReference>
<feature type="compositionally biased region" description="Low complexity" evidence="6">
    <location>
        <begin position="18"/>
        <end position="31"/>
    </location>
</feature>
<dbReference type="SUPFAM" id="SSF52058">
    <property type="entry name" value="L domain-like"/>
    <property type="match status" value="1"/>
</dbReference>
<dbReference type="Pfam" id="PF23598">
    <property type="entry name" value="LRR_14"/>
    <property type="match status" value="1"/>
</dbReference>
<accession>A0A8J9ZAN4</accession>
<dbReference type="SMART" id="SM00364">
    <property type="entry name" value="LRR_BAC"/>
    <property type="match status" value="5"/>
</dbReference>
<dbReference type="GO" id="GO:0005737">
    <property type="term" value="C:cytoplasm"/>
    <property type="evidence" value="ECO:0007669"/>
    <property type="project" value="TreeGrafter"/>
</dbReference>
<dbReference type="SMART" id="SM00218">
    <property type="entry name" value="ZU5"/>
    <property type="match status" value="1"/>
</dbReference>
<evidence type="ECO:0000256" key="4">
    <source>
        <dbReference type="ARBA" id="ARBA00029998"/>
    </source>
</evidence>
<dbReference type="Proteomes" id="UP000838412">
    <property type="component" value="Chromosome 18"/>
</dbReference>
<dbReference type="SMART" id="SM00369">
    <property type="entry name" value="LRR_TYP"/>
    <property type="match status" value="6"/>
</dbReference>
<dbReference type="Gene3D" id="3.80.10.10">
    <property type="entry name" value="Ribonuclease Inhibitor"/>
    <property type="match status" value="1"/>
</dbReference>
<evidence type="ECO:0000256" key="1">
    <source>
        <dbReference type="ARBA" id="ARBA00022614"/>
    </source>
</evidence>
<dbReference type="EMBL" id="OV696703">
    <property type="protein sequence ID" value="CAH1249988.1"/>
    <property type="molecule type" value="Genomic_DNA"/>
</dbReference>
<dbReference type="InterPro" id="IPR050216">
    <property type="entry name" value="LRR_domain-containing"/>
</dbReference>
<evidence type="ECO:0000313" key="8">
    <source>
        <dbReference type="EMBL" id="CAH1249988.1"/>
    </source>
</evidence>
<sequence>MKKSSPRQLSEMNKSRKTSTTSKTDSMTSKTTPKKKTPMKETVHQREDIEEDGWTEAYIRARMKNTDSSKELDLSSKMLEEIPPDVFSIKEVEILDMSNNPLGSIPVGIASLSELKEIRAAGCDIREISGNVSRCKYLSKIDFSRNPHIATLPVTMKQLAHLKYVALSSCELKSLPKNLTLLATIETLDVSKNVLTTLPSEVSGFKRMKVLILNDNAFERIPESIKSLGRLDRVEMKKNKLNNHQGDLKLNVPSRLKILDLEDNCSLSLIPDGLENLEVIEGLNFSYCGIEKLPDSIGQIPTLKEIHLAGNKLRTLPDSFGRLLNLETLDLEGNLRLSSLPVTLHHLRKLKDKDTGKNTGLVMDNVPTLDIPGPKIVKEGVISVLSELLTEDSLNSVTSNIAAEVVDDTIIENLSDDIVTIIEEGLSDDLMLEMIEVAVMEGQCADDVFASIFEDVVQALIKEVSQETADEDKIILLIIDNLLDETKGSVTTEVATSAVRLDAAAWEVMEELLREVTDATTKSVALEHEEEWRLGQTVPEQYDKQFSYKISATSVKVQSVDLPAGCNLSIPPEATTEDTSVISAVLNPHGYEGTLELEDNELLVSDIVEMRPAGMTFSKPVKLKIPHSLPKFDKEREYVVMTSEDDGTSWETLKTLSHHEKGQTYVVVEVVHFSSFAVVARPLEHCHRVRKGEASELKSSKQTGIKMILPRDCVPSEEEISFKVIPVDKETLTCAGMEDSGMDINRMSHILKFFKGSNLLLNRPATIVLPLSPGEEDSQVRVLSCSEIGDWEDVTDKVDDVVLKESKVAFKTDRLSSGFTVLRSDKIVDPNRVVALVTKNTRVRRTRTVIFKKWKGPREKGVMTARMECVLEEMVEDRICRAETKEGYERQGGTPTPTMSMMEGETFCAIFHGSIRPKVEEINYQYGVNFKFYCNRPRIREFDVTLVDKGKSATSTVKFYPGPREIYHPCAPGEKGTTPLATAEITAPTGIICDYWLACQRFKNTLGIADTYLSPDHNKCFCKTCHTDRGGLDSYSRGNPRKKYAAPVGWGRVGLKPNRVSEDKEVNVFTNWHRAYHGTVTSTVKKILQTSQLLMPGDTALGGHHLGERPGHFNEKRKPEGFDTQQVYLSPSIEYSGDDIYAHPTRFKDKHGGKEYDVRVALQLCVRPNSYTVGPETIGARREGRTIDPLFSNDELEWFTKERGGHVLYGLLVKLEKI</sequence>
<dbReference type="AlphaFoldDB" id="A0A8J9ZAN4"/>
<protein>
    <recommendedName>
        <fullName evidence="3">Protein Sur-8 homolog</fullName>
    </recommendedName>
    <alternativeName>
        <fullName evidence="5">Protein soc-2 homolog</fullName>
    </alternativeName>
    <alternativeName>
        <fullName evidence="4">Protein sur-8 homolog</fullName>
    </alternativeName>
</protein>
<organism evidence="8 9">
    <name type="scientific">Branchiostoma lanceolatum</name>
    <name type="common">Common lancelet</name>
    <name type="synonym">Amphioxus lanceolatum</name>
    <dbReference type="NCBI Taxonomy" id="7740"/>
    <lineage>
        <taxon>Eukaryota</taxon>
        <taxon>Metazoa</taxon>
        <taxon>Chordata</taxon>
        <taxon>Cephalochordata</taxon>
        <taxon>Leptocardii</taxon>
        <taxon>Amphioxiformes</taxon>
        <taxon>Branchiostomatidae</taxon>
        <taxon>Branchiostoma</taxon>
    </lineage>
</organism>
<keyword evidence="9" id="KW-1185">Reference proteome</keyword>
<dbReference type="PANTHER" id="PTHR48051">
    <property type="match status" value="1"/>
</dbReference>
<dbReference type="InterPro" id="IPR032675">
    <property type="entry name" value="LRR_dom_sf"/>
</dbReference>
<evidence type="ECO:0000256" key="3">
    <source>
        <dbReference type="ARBA" id="ARBA00029588"/>
    </source>
</evidence>
<dbReference type="PANTHER" id="PTHR48051:SF54">
    <property type="entry name" value="LEUCINE-RICH REPEAT-CONTAINING PROTEIN"/>
    <property type="match status" value="1"/>
</dbReference>
<proteinExistence type="predicted"/>
<keyword evidence="1" id="KW-0433">Leucine-rich repeat</keyword>
<reference evidence="8" key="1">
    <citation type="submission" date="2022-01" db="EMBL/GenBank/DDBJ databases">
        <authorList>
            <person name="Braso-Vives M."/>
        </authorList>
    </citation>
    <scope>NUCLEOTIDE SEQUENCE</scope>
</reference>
<evidence type="ECO:0000313" key="9">
    <source>
        <dbReference type="Proteomes" id="UP000838412"/>
    </source>
</evidence>
<dbReference type="InterPro" id="IPR003591">
    <property type="entry name" value="Leu-rich_rpt_typical-subtyp"/>
</dbReference>
<evidence type="ECO:0000256" key="2">
    <source>
        <dbReference type="ARBA" id="ARBA00022737"/>
    </source>
</evidence>
<keyword evidence="2" id="KW-0677">Repeat</keyword>
<name>A0A8J9ZAN4_BRALA</name>
<dbReference type="PROSITE" id="PS51145">
    <property type="entry name" value="ZU5"/>
    <property type="match status" value="1"/>
</dbReference>
<feature type="compositionally biased region" description="Polar residues" evidence="6">
    <location>
        <begin position="1"/>
        <end position="12"/>
    </location>
</feature>
<evidence type="ECO:0000256" key="6">
    <source>
        <dbReference type="SAM" id="MobiDB-lite"/>
    </source>
</evidence>